<accession>A0A9P7G1T1</accession>
<dbReference type="InterPro" id="IPR032675">
    <property type="entry name" value="LRR_dom_sf"/>
</dbReference>
<gene>
    <name evidence="1" type="ORF">DXG03_005273</name>
</gene>
<dbReference type="EMBL" id="JABCKV010000318">
    <property type="protein sequence ID" value="KAG5641406.1"/>
    <property type="molecule type" value="Genomic_DNA"/>
</dbReference>
<sequence length="511" mass="57438">MTTADIIERLASEELPPTTMNARRLFSSFSCAHQPPSSHLPNELLSEIFLLAAHNDDQYETILTPITVSHVSARWRNVAISTGGLWSTIIITFPTSRGQLSRAVTWIKRSKTCPLDFFLDFRDPLWDWEFAESSHRFRWQDMEAILRLLIVHVRRWRRFELLADTWAPIFTFLHYSRRVDSAPMLETLSLSRCNAFFASTNATFAPKEMKAPLPLFGGLAMEQLRRVSFTGVHVDWAASSLCNLTMLEFRYLACDVTPTMEDFADILVACPDLRHLTIIGRGPRTHILPSSRNPSPVDESATDLSIKPPPFIELLHLTHFTFGFLDASYALEVLSMFSFPALENLTLEGLVDLDSLQSTDATLVLERLTRRDPPSTHPTTIPFSLSRIRSLELHGIIATKTAFLRLFNDLRSVQYLGLFNIQNDSLRALEPPTSERPSILPCAALEDLECRGVDAGVLSSVVKARSTTLPIEHVSLESDSIDSCDRQKLLDAGIKIVHDVYCDLSSTAPPS</sequence>
<keyword evidence="2" id="KW-1185">Reference proteome</keyword>
<dbReference type="Proteomes" id="UP000775547">
    <property type="component" value="Unassembled WGS sequence"/>
</dbReference>
<evidence type="ECO:0000313" key="2">
    <source>
        <dbReference type="Proteomes" id="UP000775547"/>
    </source>
</evidence>
<organism evidence="1 2">
    <name type="scientific">Asterophora parasitica</name>
    <dbReference type="NCBI Taxonomy" id="117018"/>
    <lineage>
        <taxon>Eukaryota</taxon>
        <taxon>Fungi</taxon>
        <taxon>Dikarya</taxon>
        <taxon>Basidiomycota</taxon>
        <taxon>Agaricomycotina</taxon>
        <taxon>Agaricomycetes</taxon>
        <taxon>Agaricomycetidae</taxon>
        <taxon>Agaricales</taxon>
        <taxon>Tricholomatineae</taxon>
        <taxon>Lyophyllaceae</taxon>
        <taxon>Asterophora</taxon>
    </lineage>
</organism>
<protein>
    <recommendedName>
        <fullName evidence="3">F-box domain-containing protein</fullName>
    </recommendedName>
</protein>
<evidence type="ECO:0000313" key="1">
    <source>
        <dbReference type="EMBL" id="KAG5641406.1"/>
    </source>
</evidence>
<comment type="caution">
    <text evidence="1">The sequence shown here is derived from an EMBL/GenBank/DDBJ whole genome shotgun (WGS) entry which is preliminary data.</text>
</comment>
<dbReference type="Gene3D" id="1.20.1280.50">
    <property type="match status" value="1"/>
</dbReference>
<reference evidence="1" key="2">
    <citation type="submission" date="2021-10" db="EMBL/GenBank/DDBJ databases">
        <title>Phylogenomics reveals ancestral predisposition of the termite-cultivated fungus Termitomyces towards a domesticated lifestyle.</title>
        <authorList>
            <person name="Auxier B."/>
            <person name="Grum-Grzhimaylo A."/>
            <person name="Cardenas M.E."/>
            <person name="Lodge J.D."/>
            <person name="Laessoe T."/>
            <person name="Pedersen O."/>
            <person name="Smith M.E."/>
            <person name="Kuyper T.W."/>
            <person name="Franco-Molano E.A."/>
            <person name="Baroni T.J."/>
            <person name="Aanen D.K."/>
        </authorList>
    </citation>
    <scope>NUCLEOTIDE SEQUENCE</scope>
    <source>
        <strain evidence="1">AP01</strain>
        <tissue evidence="1">Mycelium</tissue>
    </source>
</reference>
<dbReference type="AlphaFoldDB" id="A0A9P7G1T1"/>
<proteinExistence type="predicted"/>
<dbReference type="OrthoDB" id="3252356at2759"/>
<reference evidence="1" key="1">
    <citation type="submission" date="2020-07" db="EMBL/GenBank/DDBJ databases">
        <authorList>
            <person name="Nieuwenhuis M."/>
            <person name="Van De Peppel L.J.J."/>
        </authorList>
    </citation>
    <scope>NUCLEOTIDE SEQUENCE</scope>
    <source>
        <strain evidence="1">AP01</strain>
        <tissue evidence="1">Mycelium</tissue>
    </source>
</reference>
<evidence type="ECO:0008006" key="3">
    <source>
        <dbReference type="Google" id="ProtNLM"/>
    </source>
</evidence>
<name>A0A9P7G1T1_9AGAR</name>
<dbReference type="SUPFAM" id="SSF52047">
    <property type="entry name" value="RNI-like"/>
    <property type="match status" value="1"/>
</dbReference>
<dbReference type="Gene3D" id="3.80.10.10">
    <property type="entry name" value="Ribonuclease Inhibitor"/>
    <property type="match status" value="1"/>
</dbReference>